<accession>A0AAN7RD22</accession>
<organism evidence="1 2">
    <name type="scientific">Trapa natans</name>
    <name type="common">Water chestnut</name>
    <dbReference type="NCBI Taxonomy" id="22666"/>
    <lineage>
        <taxon>Eukaryota</taxon>
        <taxon>Viridiplantae</taxon>
        <taxon>Streptophyta</taxon>
        <taxon>Embryophyta</taxon>
        <taxon>Tracheophyta</taxon>
        <taxon>Spermatophyta</taxon>
        <taxon>Magnoliopsida</taxon>
        <taxon>eudicotyledons</taxon>
        <taxon>Gunneridae</taxon>
        <taxon>Pentapetalae</taxon>
        <taxon>rosids</taxon>
        <taxon>malvids</taxon>
        <taxon>Myrtales</taxon>
        <taxon>Lythraceae</taxon>
        <taxon>Trapa</taxon>
    </lineage>
</organism>
<proteinExistence type="predicted"/>
<evidence type="ECO:0000313" key="1">
    <source>
        <dbReference type="EMBL" id="KAK4800929.1"/>
    </source>
</evidence>
<dbReference type="EMBL" id="JAXQNO010000003">
    <property type="protein sequence ID" value="KAK4800929.1"/>
    <property type="molecule type" value="Genomic_DNA"/>
</dbReference>
<dbReference type="AlphaFoldDB" id="A0AAN7RD22"/>
<comment type="caution">
    <text evidence="1">The sequence shown here is derived from an EMBL/GenBank/DDBJ whole genome shotgun (WGS) entry which is preliminary data.</text>
</comment>
<keyword evidence="2" id="KW-1185">Reference proteome</keyword>
<sequence length="111" mass="12561">MGPIQNLYAGLGFEVRLQIHAWQHPNGSMVITQDPPGNLKQTIIGLIILLRKKEPYKFIIIQSLMLTLPLKSLPERFPVLCCLSLKAAVRTKFLSFAPELRSQVRPSLDPR</sequence>
<evidence type="ECO:0000313" key="2">
    <source>
        <dbReference type="Proteomes" id="UP001346149"/>
    </source>
</evidence>
<dbReference type="Proteomes" id="UP001346149">
    <property type="component" value="Unassembled WGS sequence"/>
</dbReference>
<protein>
    <submittedName>
        <fullName evidence="1">Uncharacterized protein</fullName>
    </submittedName>
</protein>
<gene>
    <name evidence="1" type="ORF">SAY86_021416</name>
</gene>
<name>A0AAN7RD22_TRANT</name>
<reference evidence="1 2" key="1">
    <citation type="journal article" date="2023" name="Hortic Res">
        <title>Pangenome of water caltrop reveals structural variations and asymmetric subgenome divergence after allopolyploidization.</title>
        <authorList>
            <person name="Zhang X."/>
            <person name="Chen Y."/>
            <person name="Wang L."/>
            <person name="Yuan Y."/>
            <person name="Fang M."/>
            <person name="Shi L."/>
            <person name="Lu R."/>
            <person name="Comes H.P."/>
            <person name="Ma Y."/>
            <person name="Chen Y."/>
            <person name="Huang G."/>
            <person name="Zhou Y."/>
            <person name="Zheng Z."/>
            <person name="Qiu Y."/>
        </authorList>
    </citation>
    <scope>NUCLEOTIDE SEQUENCE [LARGE SCALE GENOMIC DNA]</scope>
    <source>
        <strain evidence="1">F231</strain>
    </source>
</reference>